<keyword evidence="4" id="KW-1133">Transmembrane helix</keyword>
<accession>A0A0G0IBP9</accession>
<dbReference type="PATRIC" id="fig|1619010.3.peg.505"/>
<dbReference type="Gene3D" id="3.90.190.20">
    <property type="entry name" value="Mur ligase, C-terminal domain"/>
    <property type="match status" value="1"/>
</dbReference>
<feature type="transmembrane region" description="Helical" evidence="4">
    <location>
        <begin position="82"/>
        <end position="99"/>
    </location>
</feature>
<dbReference type="SUPFAM" id="SSF53244">
    <property type="entry name" value="MurD-like peptide ligases, peptide-binding domain"/>
    <property type="match status" value="1"/>
</dbReference>
<dbReference type="InterPro" id="IPR036565">
    <property type="entry name" value="Mur-like_cat_sf"/>
</dbReference>
<dbReference type="InterPro" id="IPR004101">
    <property type="entry name" value="Mur_ligase_C"/>
</dbReference>
<dbReference type="SUPFAM" id="SSF53623">
    <property type="entry name" value="MurD-like peptide ligases, catalytic domain"/>
    <property type="match status" value="1"/>
</dbReference>
<reference evidence="7 8" key="1">
    <citation type="journal article" date="2015" name="Nature">
        <title>rRNA introns, odd ribosomes, and small enigmatic genomes across a large radiation of phyla.</title>
        <authorList>
            <person name="Brown C.T."/>
            <person name="Hug L.A."/>
            <person name="Thomas B.C."/>
            <person name="Sharon I."/>
            <person name="Castelle C.J."/>
            <person name="Singh A."/>
            <person name="Wilkins M.J."/>
            <person name="Williams K.H."/>
            <person name="Banfield J.F."/>
        </authorList>
    </citation>
    <scope>NUCLEOTIDE SEQUENCE [LARGE SCALE GENOMIC DNA]</scope>
</reference>
<evidence type="ECO:0000256" key="2">
    <source>
        <dbReference type="ARBA" id="ARBA00022741"/>
    </source>
</evidence>
<dbReference type="GO" id="GO:0005524">
    <property type="term" value="F:ATP binding"/>
    <property type="evidence" value="ECO:0007669"/>
    <property type="project" value="UniProtKB-KW"/>
</dbReference>
<name>A0A0G0IBP9_9BACT</name>
<proteinExistence type="predicted"/>
<evidence type="ECO:0000313" key="8">
    <source>
        <dbReference type="Proteomes" id="UP000034044"/>
    </source>
</evidence>
<dbReference type="EMBL" id="LBSR01000016">
    <property type="protein sequence ID" value="KKQ21634.1"/>
    <property type="molecule type" value="Genomic_DNA"/>
</dbReference>
<keyword evidence="2" id="KW-0547">Nucleotide-binding</keyword>
<dbReference type="Pfam" id="PF02875">
    <property type="entry name" value="Mur_ligase_C"/>
    <property type="match status" value="1"/>
</dbReference>
<sequence>MKQTSVNILKYILKRLAILTIRRFEPEVIAITGSVGKTSAKEAIFAVLKDHFRIRAASESFNNELGVPLAILGNWKAIGRPLIFFWLKVVLISFLRLILLPKRFYPKMLILEYGAQKPGDIKYLLEIGSPKIGVITAIGKIPVHVEYYEDIAAVAKEKTRLIENLTTSNFAILNFDDELAAAMAEKTRAKTMTFGFGEGANMRITNFENRSEDGRPYGISFKLEYEGSFVPVVLVGVFGEAHAYAGAIAALIGIIYGLNLVESAEYFSAHYRPAKRRMNLTAGVKETYIIDDSYNASPLSMEKALKVLKDLKGGRKIAVLGDMLELGRYSIEAHEGIGKIVAETADILVAIGPRGKFISEGAKNKGMHGSKILNFDTAEEAAKTVEQIIRKGDVILVKASRAMELDKVVEEIKSV</sequence>
<dbReference type="PANTHER" id="PTHR43024:SF1">
    <property type="entry name" value="UDP-N-ACETYLMURAMOYL-TRIPEPTIDE--D-ALANYL-D-ALANINE LIGASE"/>
    <property type="match status" value="1"/>
</dbReference>
<keyword evidence="3" id="KW-0067">ATP-binding</keyword>
<evidence type="ECO:0000259" key="6">
    <source>
        <dbReference type="Pfam" id="PF08245"/>
    </source>
</evidence>
<keyword evidence="4" id="KW-0812">Transmembrane</keyword>
<protein>
    <submittedName>
        <fullName evidence="7">UDP-N-acetylmuramoyl-tripeptide-D-alanyl-D-alanine ligase</fullName>
    </submittedName>
</protein>
<evidence type="ECO:0000256" key="3">
    <source>
        <dbReference type="ARBA" id="ARBA00022840"/>
    </source>
</evidence>
<dbReference type="InterPro" id="IPR013221">
    <property type="entry name" value="Mur_ligase_cen"/>
</dbReference>
<keyword evidence="1 7" id="KW-0436">Ligase</keyword>
<dbReference type="AlphaFoldDB" id="A0A0G0IBP9"/>
<dbReference type="InterPro" id="IPR051046">
    <property type="entry name" value="MurCDEF_CellWall_CoF430Synth"/>
</dbReference>
<comment type="caution">
    <text evidence="7">The sequence shown here is derived from an EMBL/GenBank/DDBJ whole genome shotgun (WGS) entry which is preliminary data.</text>
</comment>
<dbReference type="PANTHER" id="PTHR43024">
    <property type="entry name" value="UDP-N-ACETYLMURAMOYL-TRIPEPTIDE--D-ALANYL-D-ALANINE LIGASE"/>
    <property type="match status" value="1"/>
</dbReference>
<dbReference type="InterPro" id="IPR036615">
    <property type="entry name" value="Mur_ligase_C_dom_sf"/>
</dbReference>
<organism evidence="7 8">
    <name type="scientific">Candidatus Wolfebacteria bacterium GW2011_GWC1_37_10</name>
    <dbReference type="NCBI Taxonomy" id="1619010"/>
    <lineage>
        <taxon>Bacteria</taxon>
        <taxon>Candidatus Wolfeibacteriota</taxon>
    </lineage>
</organism>
<feature type="domain" description="Mur ligase C-terminal" evidence="5">
    <location>
        <begin position="276"/>
        <end position="401"/>
    </location>
</feature>
<dbReference type="GO" id="GO:0016881">
    <property type="term" value="F:acid-amino acid ligase activity"/>
    <property type="evidence" value="ECO:0007669"/>
    <property type="project" value="InterPro"/>
</dbReference>
<feature type="domain" description="Mur ligase central" evidence="6">
    <location>
        <begin position="107"/>
        <end position="215"/>
    </location>
</feature>
<dbReference type="Gene3D" id="3.40.1190.10">
    <property type="entry name" value="Mur-like, catalytic domain"/>
    <property type="match status" value="1"/>
</dbReference>
<dbReference type="Pfam" id="PF08245">
    <property type="entry name" value="Mur_ligase_M"/>
    <property type="match status" value="1"/>
</dbReference>
<evidence type="ECO:0000256" key="1">
    <source>
        <dbReference type="ARBA" id="ARBA00022598"/>
    </source>
</evidence>
<evidence type="ECO:0000313" key="7">
    <source>
        <dbReference type="EMBL" id="KKQ21634.1"/>
    </source>
</evidence>
<evidence type="ECO:0000256" key="4">
    <source>
        <dbReference type="SAM" id="Phobius"/>
    </source>
</evidence>
<gene>
    <name evidence="7" type="ORF">US36_C0016G0010</name>
</gene>
<evidence type="ECO:0000259" key="5">
    <source>
        <dbReference type="Pfam" id="PF02875"/>
    </source>
</evidence>
<dbReference type="Proteomes" id="UP000034044">
    <property type="component" value="Unassembled WGS sequence"/>
</dbReference>
<keyword evidence="4" id="KW-0472">Membrane</keyword>